<sequence>MMQLPNGLSREALNRLMLVQRSYFQEHVVRILSELRDTWERVARINIKDYRYRIPENEPDFLNLHCLGGMMECTRYNRNQFNSSLNKVRKTLPELLISFEDRNARANFSVQSALRNTVRALRTFEAPDANKPLSQTHVDCAWLPRLNISDASSWIESYRLAYTDNLSEEPFQERWLDQTPIQLRMPQIWNMRRWMPKGDHGYDL</sequence>
<proteinExistence type="predicted"/>
<accession>A0A3N4I082</accession>
<evidence type="ECO:0000313" key="2">
    <source>
        <dbReference type="Proteomes" id="UP000275078"/>
    </source>
</evidence>
<organism evidence="1 2">
    <name type="scientific">Ascobolus immersus RN42</name>
    <dbReference type="NCBI Taxonomy" id="1160509"/>
    <lineage>
        <taxon>Eukaryota</taxon>
        <taxon>Fungi</taxon>
        <taxon>Dikarya</taxon>
        <taxon>Ascomycota</taxon>
        <taxon>Pezizomycotina</taxon>
        <taxon>Pezizomycetes</taxon>
        <taxon>Pezizales</taxon>
        <taxon>Ascobolaceae</taxon>
        <taxon>Ascobolus</taxon>
    </lineage>
</organism>
<name>A0A3N4I082_ASCIM</name>
<dbReference type="EMBL" id="ML119715">
    <property type="protein sequence ID" value="RPA78128.1"/>
    <property type="molecule type" value="Genomic_DNA"/>
</dbReference>
<dbReference type="Proteomes" id="UP000275078">
    <property type="component" value="Unassembled WGS sequence"/>
</dbReference>
<dbReference type="AlphaFoldDB" id="A0A3N4I082"/>
<reference evidence="1 2" key="1">
    <citation type="journal article" date="2018" name="Nat. Ecol. Evol.">
        <title>Pezizomycetes genomes reveal the molecular basis of ectomycorrhizal truffle lifestyle.</title>
        <authorList>
            <person name="Murat C."/>
            <person name="Payen T."/>
            <person name="Noel B."/>
            <person name="Kuo A."/>
            <person name="Morin E."/>
            <person name="Chen J."/>
            <person name="Kohler A."/>
            <person name="Krizsan K."/>
            <person name="Balestrini R."/>
            <person name="Da Silva C."/>
            <person name="Montanini B."/>
            <person name="Hainaut M."/>
            <person name="Levati E."/>
            <person name="Barry K.W."/>
            <person name="Belfiori B."/>
            <person name="Cichocki N."/>
            <person name="Clum A."/>
            <person name="Dockter R.B."/>
            <person name="Fauchery L."/>
            <person name="Guy J."/>
            <person name="Iotti M."/>
            <person name="Le Tacon F."/>
            <person name="Lindquist E.A."/>
            <person name="Lipzen A."/>
            <person name="Malagnac F."/>
            <person name="Mello A."/>
            <person name="Molinier V."/>
            <person name="Miyauchi S."/>
            <person name="Poulain J."/>
            <person name="Riccioni C."/>
            <person name="Rubini A."/>
            <person name="Sitrit Y."/>
            <person name="Splivallo R."/>
            <person name="Traeger S."/>
            <person name="Wang M."/>
            <person name="Zifcakova L."/>
            <person name="Wipf D."/>
            <person name="Zambonelli A."/>
            <person name="Paolocci F."/>
            <person name="Nowrousian M."/>
            <person name="Ottonello S."/>
            <person name="Baldrian P."/>
            <person name="Spatafora J.W."/>
            <person name="Henrissat B."/>
            <person name="Nagy L.G."/>
            <person name="Aury J.M."/>
            <person name="Wincker P."/>
            <person name="Grigoriev I.V."/>
            <person name="Bonfante P."/>
            <person name="Martin F.M."/>
        </authorList>
    </citation>
    <scope>NUCLEOTIDE SEQUENCE [LARGE SCALE GENOMIC DNA]</scope>
    <source>
        <strain evidence="1 2">RN42</strain>
    </source>
</reference>
<protein>
    <submittedName>
        <fullName evidence="1">Uncharacterized protein</fullName>
    </submittedName>
</protein>
<keyword evidence="2" id="KW-1185">Reference proteome</keyword>
<evidence type="ECO:0000313" key="1">
    <source>
        <dbReference type="EMBL" id="RPA78128.1"/>
    </source>
</evidence>
<gene>
    <name evidence="1" type="ORF">BJ508DRAFT_416665</name>
</gene>